<dbReference type="GO" id="GO:0016020">
    <property type="term" value="C:membrane"/>
    <property type="evidence" value="ECO:0007669"/>
    <property type="project" value="UniProtKB-SubCell"/>
</dbReference>
<feature type="compositionally biased region" description="Acidic residues" evidence="10">
    <location>
        <begin position="479"/>
        <end position="494"/>
    </location>
</feature>
<dbReference type="EC" id="2.7.13.3" evidence="3"/>
<organism evidence="13 14">
    <name type="scientific">Diacronema lutheri</name>
    <name type="common">Unicellular marine alga</name>
    <name type="synonym">Monochrysis lutheri</name>
    <dbReference type="NCBI Taxonomy" id="2081491"/>
    <lineage>
        <taxon>Eukaryota</taxon>
        <taxon>Haptista</taxon>
        <taxon>Haptophyta</taxon>
        <taxon>Pavlovophyceae</taxon>
        <taxon>Pavlovales</taxon>
        <taxon>Pavlovaceae</taxon>
        <taxon>Diacronema</taxon>
    </lineage>
</organism>
<evidence type="ECO:0000256" key="4">
    <source>
        <dbReference type="ARBA" id="ARBA00022553"/>
    </source>
</evidence>
<dbReference type="InterPro" id="IPR050428">
    <property type="entry name" value="TCS_sensor_his_kinase"/>
</dbReference>
<evidence type="ECO:0000256" key="10">
    <source>
        <dbReference type="SAM" id="MobiDB-lite"/>
    </source>
</evidence>
<dbReference type="Proteomes" id="UP000751190">
    <property type="component" value="Unassembled WGS sequence"/>
</dbReference>
<dbReference type="Gene3D" id="3.30.565.10">
    <property type="entry name" value="Histidine kinase-like ATPase, C-terminal domain"/>
    <property type="match status" value="1"/>
</dbReference>
<comment type="caution">
    <text evidence="13">The sequence shown here is derived from an EMBL/GenBank/DDBJ whole genome shotgun (WGS) entry which is preliminary data.</text>
</comment>
<protein>
    <recommendedName>
        <fullName evidence="3">histidine kinase</fullName>
        <ecNumber evidence="3">2.7.13.3</ecNumber>
    </recommendedName>
</protein>
<dbReference type="InterPro" id="IPR036890">
    <property type="entry name" value="HATPase_C_sf"/>
</dbReference>
<comment type="subcellular location">
    <subcellularLocation>
        <location evidence="2">Membrane</location>
    </subcellularLocation>
</comment>
<proteinExistence type="predicted"/>
<feature type="compositionally biased region" description="Acidic residues" evidence="10">
    <location>
        <begin position="445"/>
        <end position="464"/>
    </location>
</feature>
<feature type="compositionally biased region" description="Low complexity" evidence="10">
    <location>
        <begin position="192"/>
        <end position="205"/>
    </location>
</feature>
<dbReference type="InterPro" id="IPR003594">
    <property type="entry name" value="HATPase_dom"/>
</dbReference>
<name>A0A8J5XGM3_DIALT</name>
<keyword evidence="14" id="KW-1185">Reference proteome</keyword>
<keyword evidence="7" id="KW-0418">Kinase</keyword>
<evidence type="ECO:0000256" key="9">
    <source>
        <dbReference type="ARBA" id="ARBA00023136"/>
    </source>
</evidence>
<evidence type="ECO:0000259" key="12">
    <source>
        <dbReference type="PROSITE" id="PS50109"/>
    </source>
</evidence>
<evidence type="ECO:0000256" key="5">
    <source>
        <dbReference type="ARBA" id="ARBA00022679"/>
    </source>
</evidence>
<gene>
    <name evidence="13" type="ORF">KFE25_013094</name>
</gene>
<dbReference type="InterPro" id="IPR004358">
    <property type="entry name" value="Sig_transdc_His_kin-like_C"/>
</dbReference>
<keyword evidence="11" id="KW-0732">Signal</keyword>
<dbReference type="Pfam" id="PF02518">
    <property type="entry name" value="HATPase_c"/>
    <property type="match status" value="1"/>
</dbReference>
<feature type="signal peptide" evidence="11">
    <location>
        <begin position="1"/>
        <end position="18"/>
    </location>
</feature>
<dbReference type="InterPro" id="IPR005467">
    <property type="entry name" value="His_kinase_dom"/>
</dbReference>
<keyword evidence="9" id="KW-0472">Membrane</keyword>
<feature type="region of interest" description="Disordered" evidence="10">
    <location>
        <begin position="192"/>
        <end position="213"/>
    </location>
</feature>
<dbReference type="PRINTS" id="PR00344">
    <property type="entry name" value="BCTRLSENSOR"/>
</dbReference>
<evidence type="ECO:0000313" key="14">
    <source>
        <dbReference type="Proteomes" id="UP000751190"/>
    </source>
</evidence>
<feature type="compositionally biased region" description="Basic and acidic residues" evidence="10">
    <location>
        <begin position="495"/>
        <end position="510"/>
    </location>
</feature>
<comment type="catalytic activity">
    <reaction evidence="1">
        <text>ATP + protein L-histidine = ADP + protein N-phospho-L-histidine.</text>
        <dbReference type="EC" id="2.7.13.3"/>
    </reaction>
</comment>
<evidence type="ECO:0000256" key="3">
    <source>
        <dbReference type="ARBA" id="ARBA00012438"/>
    </source>
</evidence>
<accession>A0A8J5XGM3</accession>
<evidence type="ECO:0000256" key="11">
    <source>
        <dbReference type="SAM" id="SignalP"/>
    </source>
</evidence>
<dbReference type="AlphaFoldDB" id="A0A8J5XGM3"/>
<keyword evidence="5" id="KW-0808">Transferase</keyword>
<dbReference type="PROSITE" id="PS50109">
    <property type="entry name" value="HIS_KIN"/>
    <property type="match status" value="1"/>
</dbReference>
<dbReference type="SUPFAM" id="SSF55874">
    <property type="entry name" value="ATPase domain of HSP90 chaperone/DNA topoisomerase II/histidine kinase"/>
    <property type="match status" value="2"/>
</dbReference>
<evidence type="ECO:0000256" key="2">
    <source>
        <dbReference type="ARBA" id="ARBA00004370"/>
    </source>
</evidence>
<dbReference type="InterPro" id="IPR003661">
    <property type="entry name" value="HisK_dim/P_dom"/>
</dbReference>
<dbReference type="CDD" id="cd00082">
    <property type="entry name" value="HisKA"/>
    <property type="match status" value="1"/>
</dbReference>
<sequence length="634" mass="66163">MAGGGSAIALVVWALALSYQPTAPSHAAASRVRRGACATRTAPTCHAEERWASRPLIAISAEYAQLCQAQFEILSATVGAARCAVYFRREHPLSGALEFVPVAVYPQAQSVWVVGQNGDLPTAGLPELPGYTAAPTLIPDYPFVRKAASEHDGGGCGLLLPDGGLTFPLQVSGVIVGVLTIWTHHTDRAAPPAAATRKGADADAGAGAGAGAGAPQRARRLSAAQCECAMAVARSLALSTMLDQRLLWSGVAHERGTEDALLAQVGVSLRASVHQLGSPLSALRLFSKLILRRLASDDSATRQLVREVVTQAARAQDLIGPLQALASQLPPPQARELSSAGDGGGGGVGGLAQYGTRAALPALLGHRALLWVPDAVRPLAHSFAQLADETGVRFEMRLAGETPPVLASQREVREGVSNLLDNALRYGTGLVALSVDAVDAAGGDGDGDDDDDGDYADDVGEDDRGENAWADDGGSWGWEADDDDDDEDDEDDEGLERAMTQRERQTDGANERPVAQPTRARARTSADDGAVAPSGCVRVRVWNSGPGIPEHELARAFEPGFRGVRSQQPRARGGSGLGLSIVRELFHAVGGNVTLRNAPAPRWLASKAPHVPVELLGSGTVAEVVLPRAPLLPP</sequence>
<reference evidence="13" key="1">
    <citation type="submission" date="2021-05" db="EMBL/GenBank/DDBJ databases">
        <title>The genome of the haptophyte Pavlova lutheri (Diacronema luteri, Pavlovales) - a model for lipid biosynthesis in eukaryotic algae.</title>
        <authorList>
            <person name="Hulatt C.J."/>
            <person name="Posewitz M.C."/>
        </authorList>
    </citation>
    <scope>NUCLEOTIDE SEQUENCE</scope>
    <source>
        <strain evidence="13">NIVA-4/92</strain>
    </source>
</reference>
<feature type="chain" id="PRO_5035326553" description="histidine kinase" evidence="11">
    <location>
        <begin position="19"/>
        <end position="634"/>
    </location>
</feature>
<dbReference type="EMBL" id="JAGTXO010000032">
    <property type="protein sequence ID" value="KAG8460444.1"/>
    <property type="molecule type" value="Genomic_DNA"/>
</dbReference>
<dbReference type="SMART" id="SM00387">
    <property type="entry name" value="HATPase_c"/>
    <property type="match status" value="1"/>
</dbReference>
<dbReference type="OrthoDB" id="204443at2759"/>
<evidence type="ECO:0000256" key="6">
    <source>
        <dbReference type="ARBA" id="ARBA00022692"/>
    </source>
</evidence>
<dbReference type="PANTHER" id="PTHR45436:SF5">
    <property type="entry name" value="SENSOR HISTIDINE KINASE TRCS"/>
    <property type="match status" value="1"/>
</dbReference>
<keyword evidence="8" id="KW-1133">Transmembrane helix</keyword>
<evidence type="ECO:0000313" key="13">
    <source>
        <dbReference type="EMBL" id="KAG8460444.1"/>
    </source>
</evidence>
<dbReference type="GO" id="GO:0000155">
    <property type="term" value="F:phosphorelay sensor kinase activity"/>
    <property type="evidence" value="ECO:0007669"/>
    <property type="project" value="InterPro"/>
</dbReference>
<evidence type="ECO:0000256" key="8">
    <source>
        <dbReference type="ARBA" id="ARBA00022989"/>
    </source>
</evidence>
<keyword evidence="6" id="KW-0812">Transmembrane</keyword>
<feature type="region of interest" description="Disordered" evidence="10">
    <location>
        <begin position="441"/>
        <end position="530"/>
    </location>
</feature>
<evidence type="ECO:0000256" key="1">
    <source>
        <dbReference type="ARBA" id="ARBA00000085"/>
    </source>
</evidence>
<keyword evidence="4" id="KW-0597">Phosphoprotein</keyword>
<evidence type="ECO:0000256" key="7">
    <source>
        <dbReference type="ARBA" id="ARBA00022777"/>
    </source>
</evidence>
<dbReference type="PANTHER" id="PTHR45436">
    <property type="entry name" value="SENSOR HISTIDINE KINASE YKOH"/>
    <property type="match status" value="1"/>
</dbReference>
<feature type="domain" description="Histidine kinase" evidence="12">
    <location>
        <begin position="271"/>
        <end position="630"/>
    </location>
</feature>